<dbReference type="GO" id="GO:0009055">
    <property type="term" value="F:electron transfer activity"/>
    <property type="evidence" value="ECO:0007669"/>
    <property type="project" value="TreeGrafter"/>
</dbReference>
<name>A0A7S9QBK8_9RHOB</name>
<dbReference type="SUPFAM" id="SSF52218">
    <property type="entry name" value="Flavoproteins"/>
    <property type="match status" value="1"/>
</dbReference>
<dbReference type="KEGG" id="poz:I0K15_15960"/>
<keyword evidence="1" id="KW-0560">Oxidoreductase</keyword>
<dbReference type="InterPro" id="IPR046980">
    <property type="entry name" value="KefG/KefF"/>
</dbReference>
<reference evidence="3 4" key="1">
    <citation type="submission" date="2020-11" db="EMBL/GenBank/DDBJ databases">
        <title>Description of Pontivivens ytuae sp. nov. isolated from deep sea sediment of Mariana Trench.</title>
        <authorList>
            <person name="Wang Z."/>
            <person name="Sun Q.-L."/>
            <person name="Xu X.-D."/>
            <person name="Tang Y.-Z."/>
            <person name="Zhang J."/>
        </authorList>
    </citation>
    <scope>NUCLEOTIDE SEQUENCE [LARGE SCALE GENOMIC DNA]</scope>
    <source>
        <strain evidence="3 4">MT2928</strain>
    </source>
</reference>
<feature type="domain" description="Flavodoxin-like fold" evidence="2">
    <location>
        <begin position="3"/>
        <end position="171"/>
    </location>
</feature>
<evidence type="ECO:0000259" key="2">
    <source>
        <dbReference type="Pfam" id="PF02525"/>
    </source>
</evidence>
<gene>
    <name evidence="3" type="ORF">I0K15_15960</name>
</gene>
<proteinExistence type="predicted"/>
<accession>A0A7S9QBK8</accession>
<dbReference type="InterPro" id="IPR003680">
    <property type="entry name" value="Flavodoxin_fold"/>
</dbReference>
<dbReference type="Pfam" id="PF02525">
    <property type="entry name" value="Flavodoxin_2"/>
    <property type="match status" value="1"/>
</dbReference>
<dbReference type="PANTHER" id="PTHR47307:SF1">
    <property type="entry name" value="GLUTATHIONE-REGULATED POTASSIUM-EFFLUX SYSTEM ANCILLARY PROTEIN KEFG"/>
    <property type="match status" value="1"/>
</dbReference>
<dbReference type="RefSeq" id="WP_196102479.1">
    <property type="nucleotide sequence ID" value="NZ_CP064942.1"/>
</dbReference>
<dbReference type="EMBL" id="CP064942">
    <property type="protein sequence ID" value="QPH53268.1"/>
    <property type="molecule type" value="Genomic_DNA"/>
</dbReference>
<protein>
    <submittedName>
        <fullName evidence="3">NAD(P)H-dependent oxidoreductase</fullName>
    </submittedName>
</protein>
<evidence type="ECO:0000313" key="3">
    <source>
        <dbReference type="EMBL" id="QPH53268.1"/>
    </source>
</evidence>
<sequence>MARVLVLHAHPGQRHSAVNRAMLRAAREIDGITVVDLYAAYPRFKIDVDAEQKRLGEHDVIVFQFPFYWYSTPSLLKEWQDLVLEYGWAYGPRGNALRGKVLQLALTTGGSDHSYSAEGHNRFSLRQLTTPLEQTADLCGLTFAPPFVLFAAHHAREDGRQAQHVEAWRALLTAHRDDRFDMGSREPVIGIGTVPVMERG</sequence>
<evidence type="ECO:0000313" key="4">
    <source>
        <dbReference type="Proteomes" id="UP000594800"/>
    </source>
</evidence>
<organism evidence="3 4">
    <name type="scientific">Pontivivens ytuae</name>
    <dbReference type="NCBI Taxonomy" id="2789856"/>
    <lineage>
        <taxon>Bacteria</taxon>
        <taxon>Pseudomonadati</taxon>
        <taxon>Pseudomonadota</taxon>
        <taxon>Alphaproteobacteria</taxon>
        <taxon>Rhodobacterales</taxon>
        <taxon>Paracoccaceae</taxon>
        <taxon>Pontivivens</taxon>
    </lineage>
</organism>
<dbReference type="Gene3D" id="3.40.50.360">
    <property type="match status" value="1"/>
</dbReference>
<keyword evidence="4" id="KW-1185">Reference proteome</keyword>
<evidence type="ECO:0000256" key="1">
    <source>
        <dbReference type="ARBA" id="ARBA00023002"/>
    </source>
</evidence>
<dbReference type="GO" id="GO:0003955">
    <property type="term" value="F:NAD(P)H dehydrogenase (quinone) activity"/>
    <property type="evidence" value="ECO:0007669"/>
    <property type="project" value="TreeGrafter"/>
</dbReference>
<dbReference type="PANTHER" id="PTHR47307">
    <property type="entry name" value="GLUTATHIONE-REGULATED POTASSIUM-EFFLUX SYSTEM ANCILLARY PROTEIN KEFG"/>
    <property type="match status" value="1"/>
</dbReference>
<dbReference type="Proteomes" id="UP000594800">
    <property type="component" value="Chromosome"/>
</dbReference>
<dbReference type="InterPro" id="IPR029039">
    <property type="entry name" value="Flavoprotein-like_sf"/>
</dbReference>
<dbReference type="AlphaFoldDB" id="A0A7S9QBK8"/>
<dbReference type="GO" id="GO:0010181">
    <property type="term" value="F:FMN binding"/>
    <property type="evidence" value="ECO:0007669"/>
    <property type="project" value="TreeGrafter"/>
</dbReference>